<protein>
    <submittedName>
        <fullName evidence="2">Uncharacterized protein</fullName>
    </submittedName>
</protein>
<keyword evidence="3" id="KW-1185">Reference proteome</keyword>
<dbReference type="Proteomes" id="UP001159363">
    <property type="component" value="Chromosome 15"/>
</dbReference>
<feature type="region of interest" description="Disordered" evidence="1">
    <location>
        <begin position="633"/>
        <end position="704"/>
    </location>
</feature>
<proteinExistence type="predicted"/>
<reference evidence="2 3" key="1">
    <citation type="submission" date="2023-02" db="EMBL/GenBank/DDBJ databases">
        <title>LHISI_Scaffold_Assembly.</title>
        <authorList>
            <person name="Stuart O.P."/>
            <person name="Cleave R."/>
            <person name="Magrath M.J.L."/>
            <person name="Mikheyev A.S."/>
        </authorList>
    </citation>
    <scope>NUCLEOTIDE SEQUENCE [LARGE SCALE GENOMIC DNA]</scope>
    <source>
        <strain evidence="2">Daus_M_001</strain>
        <tissue evidence="2">Leg muscle</tissue>
    </source>
</reference>
<evidence type="ECO:0000256" key="1">
    <source>
        <dbReference type="SAM" id="MobiDB-lite"/>
    </source>
</evidence>
<name>A0ABQ9G2D6_9NEOP</name>
<accession>A0ABQ9G2D6</accession>
<feature type="compositionally biased region" description="Polar residues" evidence="1">
    <location>
        <begin position="634"/>
        <end position="645"/>
    </location>
</feature>
<dbReference type="EMBL" id="JARBHB010000016">
    <property type="protein sequence ID" value="KAJ8866640.1"/>
    <property type="molecule type" value="Genomic_DNA"/>
</dbReference>
<feature type="compositionally biased region" description="Basic and acidic residues" evidence="1">
    <location>
        <begin position="693"/>
        <end position="704"/>
    </location>
</feature>
<comment type="caution">
    <text evidence="2">The sequence shown here is derived from an EMBL/GenBank/DDBJ whole genome shotgun (WGS) entry which is preliminary data.</text>
</comment>
<evidence type="ECO:0000313" key="3">
    <source>
        <dbReference type="Proteomes" id="UP001159363"/>
    </source>
</evidence>
<evidence type="ECO:0000313" key="2">
    <source>
        <dbReference type="EMBL" id="KAJ8866640.1"/>
    </source>
</evidence>
<gene>
    <name evidence="2" type="ORF">PR048_032500</name>
</gene>
<sequence>MPIADLQGNYENRLLGVSAAELSLTTADGHKYIVRHQGVILANKDNIDVKHVYAEVDFAIGSQFIRHALDDSEPIADLQGNKYGRARPAASRTWRLQRYEKQSQRLFTIKCSCLHIFETQTRSRVGNDGWKVVPYLNPWKLLQKVCLRNCQIPHVKIMERPVRLTERSGRCTTAAPELTHFIGCCLFEKAFSYLTGQFKSSATSARFPPVLIILYDDEVPPPSERYRGLRDIHKPFTVISQFSEALLKFYLQDIPPPHPNKAKLSLDNYTRGTAHPVAYTRNRDIVTPLLYTTCTVLLSSIYFHKRERLAMNRTRKQQHATRSTVFLRQAVSGRQLLLRTPVFLHISAVATGSVTYNSYANIHLVRDSSSVSPVDEGTSSHNRKLYYAEVMRRGETNSRLRRRPLPLLPPCFTVLTQCNMFFDPLAIEWCNLNLNLDYIFGTVIPNSISPDFAIIGFSGLLPTMVTNLKTYSRRKGNVVQVQKEKTRHRPIGPYHTGHYPVLYSVHYWPVINQRRAELIVTQPNVLYPLVEQRLHIHASLVLDKKEILKLASLELHSSIVYKMLNIATSELLGFNVPYICPTVSSWYSHVGSFLTDIVRLVTGVNDKICVGIHSHVLPLTKASLARFHVPSPIHTDNTLPPTSSRSKLRSRTVRWPPPKTAGRCTACPNSQNIRAPPTGLDRRCQSSTGFPEEGDKQSSECVGKEEGRIEVGHPLTRITGAGGRFKLPPVTVFLIVVELSVADPPKALYRKMFSPPLIHTVFDTSWRTLDQSYPSLSQQTANAQLISTYSYIRMQEKTIDVSVKCAFTVVFLARNKRVGIKRRIESTKEKTPAHNRIYTVYTLEYLELRSSDMADGWIEERQHRASWPLHVVNKTSSSLLHVVKRLKNHRHTDALLSALLDVAILCSRVFQSFARMINT</sequence>
<organism evidence="2 3">
    <name type="scientific">Dryococelus australis</name>
    <dbReference type="NCBI Taxonomy" id="614101"/>
    <lineage>
        <taxon>Eukaryota</taxon>
        <taxon>Metazoa</taxon>
        <taxon>Ecdysozoa</taxon>
        <taxon>Arthropoda</taxon>
        <taxon>Hexapoda</taxon>
        <taxon>Insecta</taxon>
        <taxon>Pterygota</taxon>
        <taxon>Neoptera</taxon>
        <taxon>Polyneoptera</taxon>
        <taxon>Phasmatodea</taxon>
        <taxon>Verophasmatodea</taxon>
        <taxon>Anareolatae</taxon>
        <taxon>Phasmatidae</taxon>
        <taxon>Eurycanthinae</taxon>
        <taxon>Dryococelus</taxon>
    </lineage>
</organism>